<name>A0A0P7ZRQ4_9CYAN</name>
<dbReference type="Proteomes" id="UP000050465">
    <property type="component" value="Unassembled WGS sequence"/>
</dbReference>
<gene>
    <name evidence="1" type="ORF">HLUCCA11_20925</name>
</gene>
<evidence type="ECO:0000313" key="1">
    <source>
        <dbReference type="EMBL" id="KPQ32684.1"/>
    </source>
</evidence>
<reference evidence="1 2" key="1">
    <citation type="submission" date="2015-09" db="EMBL/GenBank/DDBJ databases">
        <title>Identification and resolution of microdiversity through metagenomic sequencing of parallel consortia.</title>
        <authorList>
            <person name="Nelson W.C."/>
            <person name="Romine M.F."/>
            <person name="Lindemann S.R."/>
        </authorList>
    </citation>
    <scope>NUCLEOTIDE SEQUENCE [LARGE SCALE GENOMIC DNA]</scope>
    <source>
        <strain evidence="1">Ana</strain>
    </source>
</reference>
<dbReference type="EMBL" id="LJZR01000049">
    <property type="protein sequence ID" value="KPQ32684.1"/>
    <property type="molecule type" value="Genomic_DNA"/>
</dbReference>
<sequence>MLGDGWKIGGMKMDKMAELTQTLYRQMAESETLDGVIKQNLAGLGYGE</sequence>
<dbReference type="AlphaFoldDB" id="A0A0P7ZRQ4"/>
<evidence type="ECO:0000313" key="2">
    <source>
        <dbReference type="Proteomes" id="UP000050465"/>
    </source>
</evidence>
<comment type="caution">
    <text evidence="1">The sequence shown here is derived from an EMBL/GenBank/DDBJ whole genome shotgun (WGS) entry which is preliminary data.</text>
</comment>
<dbReference type="STRING" id="1666911.HLUCCA11_20925"/>
<proteinExistence type="predicted"/>
<protein>
    <submittedName>
        <fullName evidence="1">Uncharacterized protein</fullName>
    </submittedName>
</protein>
<accession>A0A0P7ZRQ4</accession>
<organism evidence="1 2">
    <name type="scientific">Phormidesmis priestleyi Ana</name>
    <dbReference type="NCBI Taxonomy" id="1666911"/>
    <lineage>
        <taxon>Bacteria</taxon>
        <taxon>Bacillati</taxon>
        <taxon>Cyanobacteriota</taxon>
        <taxon>Cyanophyceae</taxon>
        <taxon>Leptolyngbyales</taxon>
        <taxon>Leptolyngbyaceae</taxon>
        <taxon>Phormidesmis</taxon>
    </lineage>
</organism>